<dbReference type="CDD" id="cd10315">
    <property type="entry name" value="CBM41_pullulanase"/>
    <property type="match status" value="2"/>
</dbReference>
<evidence type="ECO:0000256" key="8">
    <source>
        <dbReference type="ARBA" id="ARBA00022801"/>
    </source>
</evidence>
<feature type="compositionally biased region" description="Basic residues" evidence="17">
    <location>
        <begin position="1799"/>
        <end position="1813"/>
    </location>
</feature>
<dbReference type="EMBL" id="AGZS01000002">
    <property type="protein sequence ID" value="EJD65160.1"/>
    <property type="molecule type" value="Genomic_DNA"/>
</dbReference>
<comment type="cofactor">
    <cofactor evidence="2">
        <name>Ca(2+)</name>
        <dbReference type="ChEBI" id="CHEBI:29108"/>
    </cofactor>
</comment>
<dbReference type="Pfam" id="PF02806">
    <property type="entry name" value="Alpha-amylase_C"/>
    <property type="match status" value="1"/>
</dbReference>
<dbReference type="GO" id="GO:0046872">
    <property type="term" value="F:metal ion binding"/>
    <property type="evidence" value="ECO:0007669"/>
    <property type="project" value="UniProtKB-KW"/>
</dbReference>
<dbReference type="Pfam" id="PF02922">
    <property type="entry name" value="CBM_48"/>
    <property type="match status" value="1"/>
</dbReference>
<dbReference type="STRING" id="857290.HMPREF9156_00604"/>
<feature type="region of interest" description="Disordered" evidence="17">
    <location>
        <begin position="504"/>
        <end position="526"/>
    </location>
</feature>
<dbReference type="InterPro" id="IPR031319">
    <property type="entry name" value="A-amylase_C"/>
</dbReference>
<organism evidence="22 23">
    <name type="scientific">Scardovia wiggsiae F0424</name>
    <dbReference type="NCBI Taxonomy" id="857290"/>
    <lineage>
        <taxon>Bacteria</taxon>
        <taxon>Bacillati</taxon>
        <taxon>Actinomycetota</taxon>
        <taxon>Actinomycetes</taxon>
        <taxon>Bifidobacteriales</taxon>
        <taxon>Bifidobacteriaceae</taxon>
        <taxon>Scardovia</taxon>
    </lineage>
</organism>
<feature type="transmembrane region" description="Helical" evidence="18">
    <location>
        <begin position="1820"/>
        <end position="1842"/>
    </location>
</feature>
<dbReference type="RefSeq" id="WP_007147671.1">
    <property type="nucleotide sequence ID" value="NZ_AKCI01000001.1"/>
</dbReference>
<evidence type="ECO:0000256" key="9">
    <source>
        <dbReference type="ARBA" id="ARBA00022837"/>
    </source>
</evidence>
<evidence type="ECO:0000256" key="3">
    <source>
        <dbReference type="ARBA" id="ARBA00008061"/>
    </source>
</evidence>
<dbReference type="CDD" id="cd11341">
    <property type="entry name" value="AmyAc_Pullulanase_LD-like"/>
    <property type="match status" value="1"/>
</dbReference>
<comment type="catalytic activity">
    <reaction evidence="11">
        <text>Hydrolysis of (1-&gt;6)-alpha-D-glucosidic linkages in pullulan, amylopectin and glycogen, and in the alpha- and beta-limit dextrins of amylopectin and glycogen.</text>
        <dbReference type="EC" id="3.2.1.41"/>
    </reaction>
</comment>
<dbReference type="HOGENOM" id="CLU_001641_2_0_11"/>
<dbReference type="InterPro" id="IPR011840">
    <property type="entry name" value="PulA_typeI"/>
</dbReference>
<evidence type="ECO:0000256" key="18">
    <source>
        <dbReference type="SAM" id="Phobius"/>
    </source>
</evidence>
<keyword evidence="18" id="KW-0472">Membrane</keyword>
<sequence>MKKLRIAKAILAIVPAAAMILIGFTGLTPKAYATMPANTATAQGAASSTNRNVTVTAFQQNWNSIAKECTETYGPEGVGYVQVSPPQETVRGKQWWTSYQVASYNLNSKLGTEAEFRQMISTCRAAGVGVIADAVINHTTGIDREEGAGTAGSTFDTKGNFPAIGYTKDDFHTCDHNIGNYHDAQEVWNCRLSGLQDLDTSREHVQDTIAGYMAKLLKMGVAGFRVDAVKHIDPKDVSAIKAKLAQKSGIAEDKIYWNQETLGNASEAAEIQPKNYTGTGEVHEMDFAYSLKNAFNGNFGGVAGLKDIENKLLPSQQAGVFVSNWDTERNGSTLSYKDGSRYLLANAFMLAYGYGTPSINSGYKFEDSQAGHDSGAPGATDTTVPDTVCSTDSGWLCVQRWTAIRGMVGFHNNVTGKVTNWWSNGSDAISFERDKTGYLAINNSDKEIRRTFTSSLPAGEYCNVYAAGDCSSTVTVGADGSFETTVPAHSAVAIYTKALKSTWQGGQKSNPLDPAEDQPKPEQEDTDNSITVYYRTGWSNPHIHHQAAGTADGWTKVPGDKMTKACDGYYSASVPLVNGKLEFVFNDGNNNWDHPAGNPNGNFTVTEKKDITVADGTITAANPCPVKYQPKTKLTVHYKPKAGDAAADKRGVYVWGTQKDGTQLDGKHYKFNQADDAFGKVFTMEFDGAFDHLGAIVTTEDWNKDGQKDRIIDTSGGSAEVWVQGGDETTYTDPPADAGKTIRKLDVTIHYRRADNNYAGWDVWKWADGIADNLPATFRSHDSFGKIAQYSLQGDSVKHPKFIIRYGGSAWKGREGNGKDANGDREIPWSAITMTGTDTAKAEIWIVSGDTTVYTSPNNVDTSNKITNAEISGLNEITLKLNRPVSESDLAGKISLDTAKIKSFKVVDGSKVVITTESEIAPDSAVKVKIAGYNEATAVAGSVVRTEAFDKKYAYSGDDLGASYTPEGTTFKIWAPTAASVKLNTYKGTKPDAEIDKAYDMQRGEKGVWTVTVPGDCRNLAYDFTVGFADGRKNESADPYGRASTANGGRSVVLSPEQMKPAHWGSRMPAFSSPTDAVITEMSVRDFSKSDTSGVSKDKQGKYLGVIEKGTKNSKGESTGLDYLKKSGTTHVQIMPMYDFNNINGEIGNNVAYNWGYDPMNYNVPEGSYSSDPANPATRITEMKQMIQGLHDSGIRTIMDVVYNHVYDANKHVFNQVVPGYYFRYDSNGNLVSNSGCGNDTASERAMMRKYIVDSVTYWAKNYNIDGFRFDLMGLIDKETMKEVRAALDKIDPSIMIVGEGWDMNSTMPKSEMSIQPNARELTTDKSTIGFFNDSYRDAIKGSVFDSKAKGFVQGNKGQENLLANNFLGCQNRSGSTPCTNGNANTNYSGPSQVVQYVEVHDNLTLYDKLKASMPGESEQNITKRDELANSMVLLSQGIPEIQIGQAFMRTKGGDDNSYNKPDSVNAVDWDRLSEYKASADYVRGLIALRKAVPALRQKGFADLNAHSRVLAQADGTLAFELSDPTGTYVVAFNANTEGRKISGLKNAKYTVVASEGKVDEAAVNEIASIVRNGAKNVRTGSSPKFAEVQSDGTYTVPALSAVVLREGQLLEEPEPEPEPTPALKLDKHTVEAGGTVHATVEGLKPNTQYKLWLKSVPAELAVVTTDAQGRAEADVTIPAGTAVGEHTVAVTDKDADSSHVLASEKLDVTQKQNPPVNPDNPADPSKPADPADPGSPEAPGKPADPSKPGKQPGNNGTPGTSAKPGSQAAPSRKGSTAGAGSVPRGRDNSPAKKGGTAGRHKRGQSGRSHHPLKLSQTGVGIGTTVTVLIVLVALAVIVLIVRKQQEADGSSSTGLHGKGDDSLR</sequence>
<evidence type="ECO:0000256" key="15">
    <source>
        <dbReference type="ARBA" id="ARBA00031076"/>
    </source>
</evidence>
<evidence type="ECO:0000256" key="13">
    <source>
        <dbReference type="ARBA" id="ARBA00029618"/>
    </source>
</evidence>
<keyword evidence="9" id="KW-0106">Calcium</keyword>
<dbReference type="Gene3D" id="2.60.40.1110">
    <property type="match status" value="2"/>
</dbReference>
<dbReference type="SMART" id="SM01066">
    <property type="entry name" value="CBM_25"/>
    <property type="match status" value="1"/>
</dbReference>
<dbReference type="eggNOG" id="COG1523">
    <property type="taxonomic scope" value="Bacteria"/>
</dbReference>
<keyword evidence="18" id="KW-0812">Transmembrane</keyword>
<protein>
    <recommendedName>
        <fullName evidence="5">Alpha-amylase</fullName>
        <ecNumber evidence="4">3.2.1.1</ecNumber>
        <ecNumber evidence="12">3.2.1.41</ecNumber>
    </recommendedName>
    <alternativeName>
        <fullName evidence="14">1,4-alpha-D-glucan glucanohydrolase</fullName>
    </alternativeName>
    <alternativeName>
        <fullName evidence="13">Alpha-dextrin endo-1,6-alpha-glucosidase</fullName>
    </alternativeName>
    <alternativeName>
        <fullName evidence="15">Pullulan 6-glucanohydrolase</fullName>
    </alternativeName>
</protein>
<dbReference type="EC" id="3.2.1.1" evidence="4"/>
<dbReference type="NCBIfam" id="TIGR02104">
    <property type="entry name" value="pulA_typeI"/>
    <property type="match status" value="1"/>
</dbReference>
<dbReference type="InterPro" id="IPR014756">
    <property type="entry name" value="Ig_E-set"/>
</dbReference>
<evidence type="ECO:0000313" key="23">
    <source>
        <dbReference type="Proteomes" id="UP000006415"/>
    </source>
</evidence>
<dbReference type="InterPro" id="IPR013784">
    <property type="entry name" value="Carb-bd-like_fold"/>
</dbReference>
<evidence type="ECO:0000256" key="1">
    <source>
        <dbReference type="ARBA" id="ARBA00000548"/>
    </source>
</evidence>
<evidence type="ECO:0000256" key="17">
    <source>
        <dbReference type="SAM" id="MobiDB-lite"/>
    </source>
</evidence>
<evidence type="ECO:0000256" key="11">
    <source>
        <dbReference type="ARBA" id="ARBA00023965"/>
    </source>
</evidence>
<dbReference type="InterPro" id="IPR005085">
    <property type="entry name" value="CBM25"/>
</dbReference>
<feature type="domain" description="Glycosyl hydrolase family 13 catalytic" evidence="20">
    <location>
        <begin position="52"/>
        <end position="411"/>
    </location>
</feature>
<keyword evidence="23" id="KW-1185">Reference proteome</keyword>
<dbReference type="PANTHER" id="PTHR43002">
    <property type="entry name" value="GLYCOGEN DEBRANCHING ENZYME"/>
    <property type="match status" value="1"/>
</dbReference>
<keyword evidence="18" id="KW-1133">Transmembrane helix</keyword>
<dbReference type="GO" id="GO:0051060">
    <property type="term" value="F:pullulanase activity"/>
    <property type="evidence" value="ECO:0007669"/>
    <property type="project" value="UniProtKB-EC"/>
</dbReference>
<evidence type="ECO:0000256" key="16">
    <source>
        <dbReference type="RuleBase" id="RU003615"/>
    </source>
</evidence>
<comment type="catalytic activity">
    <reaction evidence="1">
        <text>Endohydrolysis of (1-&gt;4)-alpha-D-glucosidic linkages in polysaccharides containing three or more (1-&gt;4)-alpha-linked D-glucose units.</text>
        <dbReference type="EC" id="3.2.1.1"/>
    </reaction>
</comment>
<feature type="region of interest" description="Disordered" evidence="17">
    <location>
        <begin position="1846"/>
        <end position="1865"/>
    </location>
</feature>
<dbReference type="CDD" id="cd11317">
    <property type="entry name" value="AmyAc_bac_euk_AmyA"/>
    <property type="match status" value="1"/>
</dbReference>
<dbReference type="SUPFAM" id="SSF51445">
    <property type="entry name" value="(Trans)glycosidases"/>
    <property type="match status" value="2"/>
</dbReference>
<proteinExistence type="inferred from homology"/>
<evidence type="ECO:0000256" key="6">
    <source>
        <dbReference type="ARBA" id="ARBA00022723"/>
    </source>
</evidence>
<evidence type="ECO:0000259" key="20">
    <source>
        <dbReference type="SMART" id="SM00642"/>
    </source>
</evidence>
<keyword evidence="7" id="KW-0732">Signal</keyword>
<evidence type="ECO:0000256" key="14">
    <source>
        <dbReference type="ARBA" id="ARBA00030238"/>
    </source>
</evidence>
<dbReference type="EC" id="3.2.1.41" evidence="12"/>
<dbReference type="InterPro" id="IPR005323">
    <property type="entry name" value="CBM41_pullulanase"/>
</dbReference>
<dbReference type="InterPro" id="IPR017853">
    <property type="entry name" value="GH"/>
</dbReference>
<dbReference type="CDD" id="cd02860">
    <property type="entry name" value="E_set_Pullulanase"/>
    <property type="match status" value="1"/>
</dbReference>
<evidence type="ECO:0000256" key="12">
    <source>
        <dbReference type="ARBA" id="ARBA00024062"/>
    </source>
</evidence>
<keyword evidence="10" id="KW-0326">Glycosidase</keyword>
<dbReference type="Pfam" id="PF00128">
    <property type="entry name" value="Alpha-amylase"/>
    <property type="match status" value="2"/>
</dbReference>
<evidence type="ECO:0000256" key="7">
    <source>
        <dbReference type="ARBA" id="ARBA00022729"/>
    </source>
</evidence>
<dbReference type="GO" id="GO:0005975">
    <property type="term" value="P:carbohydrate metabolic process"/>
    <property type="evidence" value="ECO:0007669"/>
    <property type="project" value="InterPro"/>
</dbReference>
<gene>
    <name evidence="22" type="ORF">HMPREF9156_00604</name>
</gene>
<evidence type="ECO:0000256" key="4">
    <source>
        <dbReference type="ARBA" id="ARBA00012595"/>
    </source>
</evidence>
<evidence type="ECO:0000313" key="22">
    <source>
        <dbReference type="EMBL" id="EJD65160.1"/>
    </source>
</evidence>
<evidence type="ECO:0000256" key="5">
    <source>
        <dbReference type="ARBA" id="ARBA00017303"/>
    </source>
</evidence>
<feature type="domain" description="Carbohydrate binding module family 25" evidence="21">
    <location>
        <begin position="527"/>
        <end position="606"/>
    </location>
</feature>
<evidence type="ECO:0000256" key="10">
    <source>
        <dbReference type="ARBA" id="ARBA00023295"/>
    </source>
</evidence>
<comment type="caution">
    <text evidence="22">The sequence shown here is derived from an EMBL/GenBank/DDBJ whole genome shotgun (WGS) entry which is preliminary data.</text>
</comment>
<feature type="domain" description="Alpha-amylase C-terminal" evidence="19">
    <location>
        <begin position="419"/>
        <end position="499"/>
    </location>
</feature>
<dbReference type="Gene3D" id="2.60.40.10">
    <property type="entry name" value="Immunoglobulins"/>
    <property type="match status" value="2"/>
</dbReference>
<keyword evidence="8" id="KW-0378">Hydrolase</keyword>
<dbReference type="InterPro" id="IPR013783">
    <property type="entry name" value="Ig-like_fold"/>
</dbReference>
<dbReference type="SUPFAM" id="SSF51011">
    <property type="entry name" value="Glycosyl hydrolase domain"/>
    <property type="match status" value="1"/>
</dbReference>
<dbReference type="InterPro" id="IPR006048">
    <property type="entry name" value="A-amylase/branching_C"/>
</dbReference>
<evidence type="ECO:0000259" key="21">
    <source>
        <dbReference type="SMART" id="SM01066"/>
    </source>
</evidence>
<dbReference type="Pfam" id="PF03423">
    <property type="entry name" value="CBM_25"/>
    <property type="match status" value="1"/>
</dbReference>
<feature type="region of interest" description="Disordered" evidence="17">
    <location>
        <begin position="1035"/>
        <end position="1054"/>
    </location>
</feature>
<evidence type="ECO:0000256" key="2">
    <source>
        <dbReference type="ARBA" id="ARBA00001913"/>
    </source>
</evidence>
<dbReference type="Pfam" id="PF03714">
    <property type="entry name" value="PUD"/>
    <property type="match status" value="2"/>
</dbReference>
<dbReference type="Gene3D" id="2.60.40.1180">
    <property type="entry name" value="Golgi alpha-mannosidase II"/>
    <property type="match status" value="1"/>
</dbReference>
<dbReference type="Gene3D" id="3.20.20.80">
    <property type="entry name" value="Glycosidases"/>
    <property type="match status" value="2"/>
</dbReference>
<dbReference type="SUPFAM" id="SSF81296">
    <property type="entry name" value="E set domains"/>
    <property type="match status" value="1"/>
</dbReference>
<comment type="similarity">
    <text evidence="3 16">Belongs to the glycosyl hydrolase 13 family.</text>
</comment>
<evidence type="ECO:0000259" key="19">
    <source>
        <dbReference type="SMART" id="SM00632"/>
    </source>
</evidence>
<accession>J0D5B1</accession>
<feature type="compositionally biased region" description="Polar residues" evidence="17">
    <location>
        <begin position="1753"/>
        <end position="1765"/>
    </location>
</feature>
<feature type="region of interest" description="Disordered" evidence="17">
    <location>
        <begin position="1706"/>
        <end position="1816"/>
    </location>
</feature>
<reference evidence="22 23" key="1">
    <citation type="submission" date="2012-01" db="EMBL/GenBank/DDBJ databases">
        <title>The Genome Sequence of Scardovia wiggsiae F0424.</title>
        <authorList>
            <consortium name="The Broad Institute Genome Sequencing Platform"/>
            <person name="Earl A."/>
            <person name="Ward D."/>
            <person name="Feldgarden M."/>
            <person name="Gevers D."/>
            <person name="Izard J."/>
            <person name="Ganesan A."/>
            <person name="Baranova O.V."/>
            <person name="Blanton J.M."/>
            <person name="Tanner A.C."/>
            <person name="Mathney J."/>
            <person name="Dewhirst F.E."/>
            <person name="Young S.K."/>
            <person name="Zeng Q."/>
            <person name="Gargeya S."/>
            <person name="Fitzgerald M."/>
            <person name="Haas B."/>
            <person name="Abouelleil A."/>
            <person name="Alvarado L."/>
            <person name="Arachchi H.M."/>
            <person name="Berlin A."/>
            <person name="Chapman S.B."/>
            <person name="Gearin G."/>
            <person name="Goldberg J."/>
            <person name="Griggs A."/>
            <person name="Gujja S."/>
            <person name="Hansen M."/>
            <person name="Heiman D."/>
            <person name="Howarth C."/>
            <person name="Larimer J."/>
            <person name="Lui A."/>
            <person name="MacDonald P.J.P."/>
            <person name="McCowen C."/>
            <person name="Montmayeur A."/>
            <person name="Murphy C."/>
            <person name="Neiman D."/>
            <person name="Pearson M."/>
            <person name="Priest M."/>
            <person name="Roberts A."/>
            <person name="Saif S."/>
            <person name="Shea T."/>
            <person name="Sisk P."/>
            <person name="Stolte C."/>
            <person name="Sykes S."/>
            <person name="Wortman J."/>
            <person name="Nusbaum C."/>
            <person name="Birren B."/>
        </authorList>
    </citation>
    <scope>NUCLEOTIDE SEQUENCE [LARGE SCALE GENOMIC DNA]</scope>
    <source>
        <strain evidence="22 23">F0424</strain>
    </source>
</reference>
<name>J0D5B1_9BIFI</name>
<dbReference type="SUPFAM" id="SSF49452">
    <property type="entry name" value="Starch-binding domain-like"/>
    <property type="match status" value="2"/>
</dbReference>
<dbReference type="PRINTS" id="PR00110">
    <property type="entry name" value="ALPHAAMYLASE"/>
</dbReference>
<keyword evidence="6" id="KW-0479">Metal-binding</keyword>
<dbReference type="InterPro" id="IPR006047">
    <property type="entry name" value="GH13_cat_dom"/>
</dbReference>
<dbReference type="InterPro" id="IPR004193">
    <property type="entry name" value="Glyco_hydro_13_N"/>
</dbReference>
<dbReference type="InterPro" id="IPR006046">
    <property type="entry name" value="Alpha_amylase"/>
</dbReference>
<dbReference type="OrthoDB" id="9763188at2"/>
<dbReference type="GO" id="GO:0004556">
    <property type="term" value="F:alpha-amylase activity"/>
    <property type="evidence" value="ECO:0007669"/>
    <property type="project" value="UniProtKB-EC"/>
</dbReference>
<dbReference type="SMART" id="SM00642">
    <property type="entry name" value="Aamy"/>
    <property type="match status" value="1"/>
</dbReference>
<dbReference type="GO" id="GO:2001070">
    <property type="term" value="F:starch binding"/>
    <property type="evidence" value="ECO:0007669"/>
    <property type="project" value="InterPro"/>
</dbReference>
<dbReference type="InterPro" id="IPR013780">
    <property type="entry name" value="Glyco_hydro_b"/>
</dbReference>
<dbReference type="eggNOG" id="COG0366">
    <property type="taxonomic scope" value="Bacteria"/>
</dbReference>
<dbReference type="SMART" id="SM00632">
    <property type="entry name" value="Aamy_C"/>
    <property type="match status" value="1"/>
</dbReference>
<dbReference type="Proteomes" id="UP000006415">
    <property type="component" value="Unassembled WGS sequence"/>
</dbReference>